<dbReference type="OrthoDB" id="6257894at2759"/>
<dbReference type="PANTHER" id="PTHR34253:SF1">
    <property type="entry name" value="PROTEIN LLP HOMOLOG"/>
    <property type="match status" value="1"/>
</dbReference>
<gene>
    <name evidence="3" type="ORF">CJOHNSTONI_LOCUS4108</name>
</gene>
<protein>
    <submittedName>
        <fullName evidence="3">Uncharacterized protein</fullName>
    </submittedName>
</protein>
<feature type="region of interest" description="Disordered" evidence="2">
    <location>
        <begin position="92"/>
        <end position="120"/>
    </location>
</feature>
<name>A0A8J2LSJ6_9BILA</name>
<keyword evidence="4" id="KW-1185">Reference proteome</keyword>
<dbReference type="Proteomes" id="UP000746747">
    <property type="component" value="Unassembled WGS sequence"/>
</dbReference>
<dbReference type="InterPro" id="IPR018784">
    <property type="entry name" value="LLPH-like"/>
</dbReference>
<dbReference type="GO" id="GO:0003723">
    <property type="term" value="F:RNA binding"/>
    <property type="evidence" value="ECO:0007669"/>
    <property type="project" value="TreeGrafter"/>
</dbReference>
<feature type="compositionally biased region" description="Basic residues" evidence="2">
    <location>
        <begin position="97"/>
        <end position="120"/>
    </location>
</feature>
<evidence type="ECO:0000256" key="1">
    <source>
        <dbReference type="ARBA" id="ARBA00034118"/>
    </source>
</evidence>
<dbReference type="PANTHER" id="PTHR34253">
    <property type="entry name" value="PROTEIN LLP HOMOLOG"/>
    <property type="match status" value="1"/>
</dbReference>
<dbReference type="AlphaFoldDB" id="A0A8J2LSJ6"/>
<dbReference type="GO" id="GO:0001099">
    <property type="term" value="F:basal RNA polymerase II transcription machinery binding"/>
    <property type="evidence" value="ECO:0007669"/>
    <property type="project" value="TreeGrafter"/>
</dbReference>
<comment type="similarity">
    <text evidence="1">Belongs to the learning-associated protein family.</text>
</comment>
<dbReference type="Pfam" id="PF10169">
    <property type="entry name" value="LLPH"/>
    <property type="match status" value="1"/>
</dbReference>
<proteinExistence type="inferred from homology"/>
<evidence type="ECO:0000256" key="2">
    <source>
        <dbReference type="SAM" id="MobiDB-lite"/>
    </source>
</evidence>
<comment type="caution">
    <text evidence="3">The sequence shown here is derived from an EMBL/GenBank/DDBJ whole genome shotgun (WGS) entry which is preliminary data.</text>
</comment>
<dbReference type="EMBL" id="CAKAEH010001276">
    <property type="protein sequence ID" value="CAG9533922.1"/>
    <property type="molecule type" value="Genomic_DNA"/>
</dbReference>
<evidence type="ECO:0000313" key="4">
    <source>
        <dbReference type="Proteomes" id="UP000746747"/>
    </source>
</evidence>
<accession>A0A8J2LSJ6</accession>
<reference evidence="3" key="1">
    <citation type="submission" date="2021-09" db="EMBL/GenBank/DDBJ databases">
        <authorList>
            <consortium name="Pathogen Informatics"/>
        </authorList>
    </citation>
    <scope>NUCLEOTIDE SEQUENCE</scope>
</reference>
<organism evidence="3 4">
    <name type="scientific">Cercopithifilaria johnstoni</name>
    <dbReference type="NCBI Taxonomy" id="2874296"/>
    <lineage>
        <taxon>Eukaryota</taxon>
        <taxon>Metazoa</taxon>
        <taxon>Ecdysozoa</taxon>
        <taxon>Nematoda</taxon>
        <taxon>Chromadorea</taxon>
        <taxon>Rhabditida</taxon>
        <taxon>Spirurina</taxon>
        <taxon>Spiruromorpha</taxon>
        <taxon>Filarioidea</taxon>
        <taxon>Onchocercidae</taxon>
        <taxon>Cercopithifilaria</taxon>
    </lineage>
</organism>
<sequence>MAKSIRSKSKRRVRAIKRERLAPRILKRLQTTVSNLDDNKIKMEADNSDLVDDSNIQFSTMETDSERLNLKTKRRRGSYPIWLTQRKIKKKELLNQRKIKKKKRDQRIKNARKGKAQRIH</sequence>
<dbReference type="GO" id="GO:0097484">
    <property type="term" value="P:dendrite extension"/>
    <property type="evidence" value="ECO:0007669"/>
    <property type="project" value="TreeGrafter"/>
</dbReference>
<dbReference type="GO" id="GO:0005730">
    <property type="term" value="C:nucleolus"/>
    <property type="evidence" value="ECO:0007669"/>
    <property type="project" value="TreeGrafter"/>
</dbReference>
<evidence type="ECO:0000313" key="3">
    <source>
        <dbReference type="EMBL" id="CAG9533922.1"/>
    </source>
</evidence>